<keyword evidence="2" id="KW-1185">Reference proteome</keyword>
<name>A0A220VFN5_9GAMM</name>
<reference evidence="1 2" key="1">
    <citation type="journal article" date="2016" name="Int. J. Syst. Evol. Microbiol.">
        <title>Paraphotobacterium marinum gen. nov., sp. nov., a member of the family Vibrionaceae, isolated from surface seawater.</title>
        <authorList>
            <person name="Huang Z."/>
            <person name="Dong C."/>
            <person name="Shao Z."/>
        </authorList>
    </citation>
    <scope>NUCLEOTIDE SEQUENCE [LARGE SCALE GENOMIC DNA]</scope>
    <source>
        <strain evidence="1 2">NSCS20N07D</strain>
    </source>
</reference>
<accession>A0A220VFN5</accession>
<evidence type="ECO:0000313" key="2">
    <source>
        <dbReference type="Proteomes" id="UP000242175"/>
    </source>
</evidence>
<dbReference type="AlphaFoldDB" id="A0A220VFN5"/>
<evidence type="ECO:0000313" key="1">
    <source>
        <dbReference type="EMBL" id="ASK79036.1"/>
    </source>
</evidence>
<dbReference type="EMBL" id="CP022356">
    <property type="protein sequence ID" value="ASK79036.1"/>
    <property type="molecule type" value="Genomic_DNA"/>
</dbReference>
<organism evidence="1 2">
    <name type="scientific">Paraphotobacterium marinum</name>
    <dbReference type="NCBI Taxonomy" id="1755811"/>
    <lineage>
        <taxon>Bacteria</taxon>
        <taxon>Pseudomonadati</taxon>
        <taxon>Pseudomonadota</taxon>
        <taxon>Gammaproteobacteria</taxon>
        <taxon>Vibrionales</taxon>
        <taxon>Vibrionaceae</taxon>
        <taxon>Paraphotobacterium</taxon>
    </lineage>
</organism>
<protein>
    <submittedName>
        <fullName evidence="1">Uncharacterized protein</fullName>
    </submittedName>
</protein>
<proteinExistence type="predicted"/>
<dbReference type="Proteomes" id="UP000242175">
    <property type="component" value="Chromosome small"/>
</dbReference>
<sequence>MTDLMTLEHFGISIPFEGQVLNNRASVFIENNDFESLRSFLFACKNTSDIMKNNQSYIKLSHFINDIESFLMIIESKVLLENKIKYYEYYKESEREYSVLNSVVL</sequence>
<dbReference type="KEGG" id="pmai:CF386_08180"/>
<dbReference type="RefSeq" id="WP_089073944.1">
    <property type="nucleotide sequence ID" value="NZ_CBCSAM010000002.1"/>
</dbReference>
<gene>
    <name evidence="1" type="ORF">CF386_08180</name>
</gene>